<name>A0A238KR31_9RHOB</name>
<protein>
    <recommendedName>
        <fullName evidence="4">Cell division and transport-associated protein TolA</fullName>
    </recommendedName>
</protein>
<feature type="compositionally biased region" description="Low complexity" evidence="1">
    <location>
        <begin position="227"/>
        <end position="247"/>
    </location>
</feature>
<gene>
    <name evidence="2" type="ORF">PEV8663_02962</name>
</gene>
<feature type="region of interest" description="Disordered" evidence="1">
    <location>
        <begin position="46"/>
        <end position="247"/>
    </location>
</feature>
<evidence type="ECO:0000313" key="3">
    <source>
        <dbReference type="Proteomes" id="UP000220836"/>
    </source>
</evidence>
<dbReference type="Proteomes" id="UP000220836">
    <property type="component" value="Unassembled WGS sequence"/>
</dbReference>
<keyword evidence="3" id="KW-1185">Reference proteome</keyword>
<dbReference type="RefSeq" id="WP_097805445.1">
    <property type="nucleotide sequence ID" value="NZ_FXYH01000011.1"/>
</dbReference>
<evidence type="ECO:0000313" key="2">
    <source>
        <dbReference type="EMBL" id="SMX45107.1"/>
    </source>
</evidence>
<evidence type="ECO:0008006" key="4">
    <source>
        <dbReference type="Google" id="ProtNLM"/>
    </source>
</evidence>
<dbReference type="EMBL" id="FXYH01000011">
    <property type="protein sequence ID" value="SMX45107.1"/>
    <property type="molecule type" value="Genomic_DNA"/>
</dbReference>
<feature type="compositionally biased region" description="Pro residues" evidence="1">
    <location>
        <begin position="121"/>
        <end position="140"/>
    </location>
</feature>
<dbReference type="Gene3D" id="3.30.1150.10">
    <property type="match status" value="1"/>
</dbReference>
<sequence length="378" mass="39115">MQRGLYISGGAHALAIGWLLFGGLFHSAPPEMQVANVTVLSEQQFAALTQSSPSPVAPDPAPAQPSPPEPEPDPVRPTPRPDPQPAPQPDPQPVPPAPQPEALPQIPQPPEPAEVTDTPPVLVPPDPEPDAPIAPEPAPLPSTSAPVRSVRPKPRPAPRVAPTPVAPPDPDSVVAEETQRAVSPDASSPDKAEEAQEATAPEEATSEIITEAETPSGAPTASLRPQARTPRAAAETPPAAEAAPAVPSADDALNAALAEALAGGGTNSAPAGPPMTRGETDGLKLAVEACWIVDVGSQAANVTVTVGYELDREGRVLAGTLHMISSQGGTGAAVEAAFQSARRAVLRCQASGYKLPPEKYDHWKRVEMTFDPSQMRLR</sequence>
<proteinExistence type="predicted"/>
<dbReference type="OrthoDB" id="7161229at2"/>
<reference evidence="2 3" key="1">
    <citation type="submission" date="2017-05" db="EMBL/GenBank/DDBJ databases">
        <authorList>
            <person name="Song R."/>
            <person name="Chenine A.L."/>
            <person name="Ruprecht R.M."/>
        </authorList>
    </citation>
    <scope>NUCLEOTIDE SEQUENCE [LARGE SCALE GENOMIC DNA]</scope>
    <source>
        <strain evidence="2 3">CECT 8663</strain>
    </source>
</reference>
<organism evidence="2 3">
    <name type="scientific">Pelagimonas varians</name>
    <dbReference type="NCBI Taxonomy" id="696760"/>
    <lineage>
        <taxon>Bacteria</taxon>
        <taxon>Pseudomonadati</taxon>
        <taxon>Pseudomonadota</taxon>
        <taxon>Alphaproteobacteria</taxon>
        <taxon>Rhodobacterales</taxon>
        <taxon>Roseobacteraceae</taxon>
        <taxon>Pelagimonas</taxon>
    </lineage>
</organism>
<feature type="compositionally biased region" description="Pro residues" evidence="1">
    <location>
        <begin position="55"/>
        <end position="112"/>
    </location>
</feature>
<feature type="compositionally biased region" description="Pro residues" evidence="1">
    <location>
        <begin position="157"/>
        <end position="170"/>
    </location>
</feature>
<accession>A0A238KR31</accession>
<evidence type="ECO:0000256" key="1">
    <source>
        <dbReference type="SAM" id="MobiDB-lite"/>
    </source>
</evidence>
<feature type="compositionally biased region" description="Low complexity" evidence="1">
    <location>
        <begin position="197"/>
        <end position="216"/>
    </location>
</feature>
<dbReference type="AlphaFoldDB" id="A0A238KR31"/>